<keyword evidence="4 7" id="KW-0812">Transmembrane</keyword>
<feature type="transmembrane region" description="Helical" evidence="7">
    <location>
        <begin position="186"/>
        <end position="209"/>
    </location>
</feature>
<evidence type="ECO:0000313" key="9">
    <source>
        <dbReference type="EMBL" id="NLQ18826.1"/>
    </source>
</evidence>
<keyword evidence="3" id="KW-1003">Cell membrane</keyword>
<keyword evidence="5 7" id="KW-1133">Transmembrane helix</keyword>
<proteinExistence type="inferred from homology"/>
<comment type="similarity">
    <text evidence="2">Belongs to the GSP F family.</text>
</comment>
<dbReference type="PANTHER" id="PTHR30012">
    <property type="entry name" value="GENERAL SECRETION PATHWAY PROTEIN"/>
    <property type="match status" value="1"/>
</dbReference>
<evidence type="ECO:0000256" key="6">
    <source>
        <dbReference type="ARBA" id="ARBA00023136"/>
    </source>
</evidence>
<protein>
    <submittedName>
        <fullName evidence="9">Secretion system protein</fullName>
    </submittedName>
</protein>
<comment type="caution">
    <text evidence="9">The sequence shown here is derived from an EMBL/GenBank/DDBJ whole genome shotgun (WGS) entry which is preliminary data.</text>
</comment>
<feature type="domain" description="Type II secretion system protein GspF" evidence="8">
    <location>
        <begin position="54"/>
        <end position="169"/>
    </location>
</feature>
<evidence type="ECO:0000313" key="10">
    <source>
        <dbReference type="Proteomes" id="UP000586067"/>
    </source>
</evidence>
<evidence type="ECO:0000256" key="5">
    <source>
        <dbReference type="ARBA" id="ARBA00022989"/>
    </source>
</evidence>
<dbReference type="Proteomes" id="UP000586067">
    <property type="component" value="Unassembled WGS sequence"/>
</dbReference>
<evidence type="ECO:0000256" key="1">
    <source>
        <dbReference type="ARBA" id="ARBA00004651"/>
    </source>
</evidence>
<dbReference type="GO" id="GO:0005886">
    <property type="term" value="C:plasma membrane"/>
    <property type="evidence" value="ECO:0007669"/>
    <property type="project" value="UniProtKB-SubCell"/>
</dbReference>
<sequence>MPWYKVLHKNGKVDHRHSTSENTLLFHYVQNGYWQFTIVDWRPRKMDYKALHTFYTEVQSALQSGLQLNQTVAHLAQSSTHSNIATLCKAMLGELENGTAFNDILIKLSTPSAAPYCQLLNAHGTRESAEKSLEIAILQLDALLNWSQRLLKAIAYPFSIIQIALIISLTNKLFQSKSTDLDFWDNIISLSAIYLLCSSIQLIIIHSLYRGYACHWLEKYSHNFRLTKLFSLLNTTRKSGLTLQHALKNMPEYFRHDPIKHEIYTVYYTLRLGRSYAKSFPPRWFPHESAIALHSAEQDGDISRALSLAAQAHEKRWQKNLSLLEKLLPACCLFIAGGFVASALVSLYAPLLDIS</sequence>
<reference evidence="9 10" key="1">
    <citation type="submission" date="2020-04" db="EMBL/GenBank/DDBJ databases">
        <title>Marinomonas sp. M1K-6 isolated from the deep seawater of the Mariana Trench.</title>
        <authorList>
            <person name="Li Y."/>
        </authorList>
    </citation>
    <scope>NUCLEOTIDE SEQUENCE [LARGE SCALE GENOMIC DNA]</scope>
    <source>
        <strain evidence="9 10">M1K-6</strain>
    </source>
</reference>
<dbReference type="InterPro" id="IPR018076">
    <property type="entry name" value="T2SS_GspF_dom"/>
</dbReference>
<evidence type="ECO:0000256" key="3">
    <source>
        <dbReference type="ARBA" id="ARBA00022475"/>
    </source>
</evidence>
<dbReference type="PANTHER" id="PTHR30012:SF0">
    <property type="entry name" value="TYPE II SECRETION SYSTEM PROTEIN F-RELATED"/>
    <property type="match status" value="1"/>
</dbReference>
<dbReference type="RefSeq" id="WP_168826948.1">
    <property type="nucleotide sequence ID" value="NZ_CP073013.1"/>
</dbReference>
<dbReference type="Gene3D" id="1.20.81.30">
    <property type="entry name" value="Type II secretion system (T2SS), domain F"/>
    <property type="match status" value="2"/>
</dbReference>
<comment type="subcellular location">
    <subcellularLocation>
        <location evidence="1">Cell membrane</location>
        <topology evidence="1">Multi-pass membrane protein</topology>
    </subcellularLocation>
</comment>
<dbReference type="InterPro" id="IPR003004">
    <property type="entry name" value="GspF/PilC"/>
</dbReference>
<dbReference type="EMBL" id="JABAEK010000020">
    <property type="protein sequence ID" value="NLQ18826.1"/>
    <property type="molecule type" value="Genomic_DNA"/>
</dbReference>
<evidence type="ECO:0000256" key="4">
    <source>
        <dbReference type="ARBA" id="ARBA00022692"/>
    </source>
</evidence>
<evidence type="ECO:0000259" key="8">
    <source>
        <dbReference type="Pfam" id="PF00482"/>
    </source>
</evidence>
<name>A0A847R9V4_9GAMM</name>
<keyword evidence="6 7" id="KW-0472">Membrane</keyword>
<dbReference type="AlphaFoldDB" id="A0A847R9V4"/>
<gene>
    <name evidence="9" type="ORF">HGG82_14560</name>
</gene>
<evidence type="ECO:0000256" key="2">
    <source>
        <dbReference type="ARBA" id="ARBA00005745"/>
    </source>
</evidence>
<evidence type="ECO:0000256" key="7">
    <source>
        <dbReference type="SAM" id="Phobius"/>
    </source>
</evidence>
<dbReference type="InterPro" id="IPR042094">
    <property type="entry name" value="T2SS_GspF_sf"/>
</dbReference>
<feature type="transmembrane region" description="Helical" evidence="7">
    <location>
        <begin position="153"/>
        <end position="174"/>
    </location>
</feature>
<feature type="domain" description="Type II secretion system protein GspF" evidence="8">
    <location>
        <begin position="231"/>
        <end position="350"/>
    </location>
</feature>
<accession>A0A847R9V4</accession>
<feature type="transmembrane region" description="Helical" evidence="7">
    <location>
        <begin position="327"/>
        <end position="349"/>
    </location>
</feature>
<keyword evidence="10" id="KW-1185">Reference proteome</keyword>
<dbReference type="Pfam" id="PF00482">
    <property type="entry name" value="T2SSF"/>
    <property type="match status" value="2"/>
</dbReference>
<organism evidence="9 10">
    <name type="scientific">Marinomonas profundi</name>
    <dbReference type="NCBI Taxonomy" id="2726122"/>
    <lineage>
        <taxon>Bacteria</taxon>
        <taxon>Pseudomonadati</taxon>
        <taxon>Pseudomonadota</taxon>
        <taxon>Gammaproteobacteria</taxon>
        <taxon>Oceanospirillales</taxon>
        <taxon>Oceanospirillaceae</taxon>
        <taxon>Marinomonas</taxon>
    </lineage>
</organism>